<evidence type="ECO:0000313" key="13">
    <source>
        <dbReference type="EMBL" id="SFB29241.1"/>
    </source>
</evidence>
<dbReference type="PANTHER" id="PTHR43221:SF2">
    <property type="entry name" value="PROTEASE HTPX HOMOLOG"/>
    <property type="match status" value="1"/>
</dbReference>
<comment type="cofactor">
    <cofactor evidence="1">
        <name>Zn(2+)</name>
        <dbReference type="ChEBI" id="CHEBI:29105"/>
    </cofactor>
</comment>
<feature type="transmembrane region" description="Helical" evidence="11">
    <location>
        <begin position="329"/>
        <end position="351"/>
    </location>
</feature>
<keyword evidence="6" id="KW-0378">Hydrolase</keyword>
<evidence type="ECO:0000256" key="6">
    <source>
        <dbReference type="ARBA" id="ARBA00022801"/>
    </source>
</evidence>
<feature type="transmembrane region" description="Helical" evidence="11">
    <location>
        <begin position="715"/>
        <end position="734"/>
    </location>
</feature>
<feature type="transmembrane region" description="Helical" evidence="11">
    <location>
        <begin position="16"/>
        <end position="36"/>
    </location>
</feature>
<dbReference type="RefSeq" id="WP_091673697.1">
    <property type="nucleotide sequence ID" value="NZ_FOKG01000007.1"/>
</dbReference>
<feature type="transmembrane region" description="Helical" evidence="11">
    <location>
        <begin position="457"/>
        <end position="481"/>
    </location>
</feature>
<dbReference type="Proteomes" id="UP000243799">
    <property type="component" value="Unassembled WGS sequence"/>
</dbReference>
<dbReference type="PANTHER" id="PTHR43221">
    <property type="entry name" value="PROTEASE HTPX"/>
    <property type="match status" value="1"/>
</dbReference>
<dbReference type="EMBL" id="FOKG01000007">
    <property type="protein sequence ID" value="SFB29241.1"/>
    <property type="molecule type" value="Genomic_DNA"/>
</dbReference>
<keyword evidence="4 11" id="KW-0812">Transmembrane</keyword>
<proteinExistence type="predicted"/>
<evidence type="ECO:0000313" key="14">
    <source>
        <dbReference type="Proteomes" id="UP000243799"/>
    </source>
</evidence>
<evidence type="ECO:0000259" key="12">
    <source>
        <dbReference type="Pfam" id="PF01435"/>
    </source>
</evidence>
<feature type="transmembrane region" description="Helical" evidence="11">
    <location>
        <begin position="631"/>
        <end position="651"/>
    </location>
</feature>
<feature type="transmembrane region" description="Helical" evidence="11">
    <location>
        <begin position="421"/>
        <end position="445"/>
    </location>
</feature>
<dbReference type="GO" id="GO:0046872">
    <property type="term" value="F:metal ion binding"/>
    <property type="evidence" value="ECO:0007669"/>
    <property type="project" value="UniProtKB-KW"/>
</dbReference>
<evidence type="ECO:0000256" key="7">
    <source>
        <dbReference type="ARBA" id="ARBA00022833"/>
    </source>
</evidence>
<feature type="transmembrane region" description="Helical" evidence="11">
    <location>
        <begin position="521"/>
        <end position="548"/>
    </location>
</feature>
<dbReference type="OrthoDB" id="4889053at2"/>
<keyword evidence="7" id="KW-0862">Zinc</keyword>
<dbReference type="InterPro" id="IPR001915">
    <property type="entry name" value="Peptidase_M48"/>
</dbReference>
<feature type="transmembrane region" description="Helical" evidence="11">
    <location>
        <begin position="207"/>
        <end position="228"/>
    </location>
</feature>
<keyword evidence="14" id="KW-1185">Reference proteome</keyword>
<accession>A0A1I0ZUK4</accession>
<organism evidence="13 14">
    <name type="scientific">Amycolatopsis marina</name>
    <dbReference type="NCBI Taxonomy" id="490629"/>
    <lineage>
        <taxon>Bacteria</taxon>
        <taxon>Bacillati</taxon>
        <taxon>Actinomycetota</taxon>
        <taxon>Actinomycetes</taxon>
        <taxon>Pseudonocardiales</taxon>
        <taxon>Pseudonocardiaceae</taxon>
        <taxon>Amycolatopsis</taxon>
    </lineage>
</organism>
<dbReference type="GO" id="GO:0006508">
    <property type="term" value="P:proteolysis"/>
    <property type="evidence" value="ECO:0007669"/>
    <property type="project" value="UniProtKB-KW"/>
</dbReference>
<dbReference type="Gene3D" id="3.30.2010.10">
    <property type="entry name" value="Metalloproteases ('zincins'), catalytic domain"/>
    <property type="match status" value="1"/>
</dbReference>
<evidence type="ECO:0000256" key="5">
    <source>
        <dbReference type="ARBA" id="ARBA00022723"/>
    </source>
</evidence>
<dbReference type="GO" id="GO:0004222">
    <property type="term" value="F:metalloendopeptidase activity"/>
    <property type="evidence" value="ECO:0007669"/>
    <property type="project" value="InterPro"/>
</dbReference>
<feature type="transmembrane region" description="Helical" evidence="11">
    <location>
        <begin position="560"/>
        <end position="582"/>
    </location>
</feature>
<name>A0A1I0ZUK4_9PSEU</name>
<evidence type="ECO:0000256" key="10">
    <source>
        <dbReference type="ARBA" id="ARBA00023136"/>
    </source>
</evidence>
<feature type="transmembrane region" description="Helical" evidence="11">
    <location>
        <begin position="357"/>
        <end position="378"/>
    </location>
</feature>
<evidence type="ECO:0000256" key="4">
    <source>
        <dbReference type="ARBA" id="ARBA00022692"/>
    </source>
</evidence>
<feature type="transmembrane region" description="Helical" evidence="11">
    <location>
        <begin position="240"/>
        <end position="258"/>
    </location>
</feature>
<keyword evidence="2" id="KW-1003">Cell membrane</keyword>
<feature type="transmembrane region" description="Helical" evidence="11">
    <location>
        <begin position="390"/>
        <end position="409"/>
    </location>
</feature>
<evidence type="ECO:0000256" key="2">
    <source>
        <dbReference type="ARBA" id="ARBA00022475"/>
    </source>
</evidence>
<keyword evidence="10 11" id="KW-0472">Membrane</keyword>
<dbReference type="AlphaFoldDB" id="A0A1I0ZUK4"/>
<dbReference type="STRING" id="490629.SAMN05216266_107302"/>
<keyword evidence="5" id="KW-0479">Metal-binding</keyword>
<keyword evidence="9" id="KW-0482">Metalloprotease</keyword>
<keyword evidence="8 11" id="KW-1133">Transmembrane helix</keyword>
<gene>
    <name evidence="13" type="ORF">SAMN05216266_107302</name>
</gene>
<evidence type="ECO:0000256" key="8">
    <source>
        <dbReference type="ARBA" id="ARBA00022989"/>
    </source>
</evidence>
<evidence type="ECO:0000256" key="9">
    <source>
        <dbReference type="ARBA" id="ARBA00023049"/>
    </source>
</evidence>
<evidence type="ECO:0000256" key="1">
    <source>
        <dbReference type="ARBA" id="ARBA00001947"/>
    </source>
</evidence>
<feature type="transmembrane region" description="Helical" evidence="11">
    <location>
        <begin position="602"/>
        <end position="624"/>
    </location>
</feature>
<evidence type="ECO:0000256" key="11">
    <source>
        <dbReference type="SAM" id="Phobius"/>
    </source>
</evidence>
<feature type="transmembrane region" description="Helical" evidence="11">
    <location>
        <begin position="671"/>
        <end position="695"/>
    </location>
</feature>
<feature type="domain" description="Peptidase M48" evidence="12">
    <location>
        <begin position="130"/>
        <end position="317"/>
    </location>
</feature>
<protein>
    <submittedName>
        <fullName evidence="13">Zn-dependent protease with chaperone function</fullName>
    </submittedName>
</protein>
<evidence type="ECO:0000256" key="3">
    <source>
        <dbReference type="ARBA" id="ARBA00022670"/>
    </source>
</evidence>
<dbReference type="Pfam" id="PF01435">
    <property type="entry name" value="Peptidase_M48"/>
    <property type="match status" value="1"/>
</dbReference>
<keyword evidence="3 13" id="KW-0645">Protease</keyword>
<dbReference type="InterPro" id="IPR050083">
    <property type="entry name" value="HtpX_protease"/>
</dbReference>
<feature type="transmembrane region" description="Helical" evidence="11">
    <location>
        <begin position="91"/>
        <end position="108"/>
    </location>
</feature>
<reference evidence="14" key="1">
    <citation type="submission" date="2016-10" db="EMBL/GenBank/DDBJ databases">
        <authorList>
            <person name="Varghese N."/>
            <person name="Submissions S."/>
        </authorList>
    </citation>
    <scope>NUCLEOTIDE SEQUENCE [LARGE SCALE GENOMIC DNA]</scope>
    <source>
        <strain evidence="14">CGMCC 4.3568</strain>
    </source>
</reference>
<sequence length="879" mass="93436">MNTAFVRWRMPSGTTLRMALLIAMTVASASVLYLLITPPGLTGMLREVERCRAVSGWPDLTAVDLITADRFQGTLDEFSACQAVAFGGRPWSIAAGLMVLFALAALLYRLQPWWRIRRAGLVELRSTAAPELLTELDRMVTSAGLRHRPRFLVDPISQRTGGLAFGRGRRPLICLDAGLVTQFQTNPAMFRAVVTHELAHLRNNDVAITYFAIAIWRAFIVAAVLPYVGVFLLQVREPNVLVTLTLPVTVLAVLVLFARNSILRLREHHADITASRMLASTEPSEFLPGLAGTHRRRLPVPLRKHPTSADRVAVLTNPALVYRPGFGEAVTAGATLQIAVAQVLLTLFYFGVPVGSVMLIGQVLTGTGLAAALGIAVLRARQFRAAGGTARRLVVLPGLGIALGTGIGHNVTVVDTHVPSVGVLATIGAVLLVIPLILLGEWALATSGLLVSLRQRGVRITGAVAVGAVVLLLCVSTLSLATLPRAVPGLVGSFLVLAQPIEQVVGAADWTALDLPLTMGIWLPLTFLSAFVLGGLGKVGLLLLWAVPLILERRRADRRALVAGILGAAVWAVFSLALRASLRADVPMPARDDASFRLVLSVWEVAGVVIAQFAVCVVVSLWLVRSLVRTMFAGAVTGTMCALALWALFVTDACVPVLQAAKTTCPAQVDIAYGTTIFGLLTVSGFAAAIAGYAIASLLRPRKATTALADSRLGYGAAAGVFAVLCLLVVPAPAAKETTEEPLAEAAAAARAEHPDSPAALRFWRDTDGERMIAEVLEPFHQAMVKAAGNSDAGISPDFEAARTGLGTAARAIDKLETEPGPPGKRAHALWIDWLSTVDESIRLIDTAIRTDDTRMLSSGAKEFDRATELIATLRAMSE</sequence>